<accession>A0ABQ2BFE3</accession>
<proteinExistence type="predicted"/>
<keyword evidence="1" id="KW-1133">Transmembrane helix</keyword>
<gene>
    <name evidence="2" type="ORF">GCM10008119_15300</name>
</gene>
<comment type="caution">
    <text evidence="2">The sequence shown here is derived from an EMBL/GenBank/DDBJ whole genome shotgun (WGS) entry which is preliminary data.</text>
</comment>
<dbReference type="EMBL" id="BMDJ01000003">
    <property type="protein sequence ID" value="GGI24967.1"/>
    <property type="molecule type" value="Genomic_DNA"/>
</dbReference>
<evidence type="ECO:0000313" key="3">
    <source>
        <dbReference type="Proteomes" id="UP000645390"/>
    </source>
</evidence>
<sequence>MIMNGIEKKLIPNKNQETKALMNDMVRFFFGWRNRKLIGEGIALSNQLMFTSHSKKKESLSLKKKNIDAIAFGLIALVKMRKGILKGRKPIIVQSSALLLVLAITIFRRIAGENVVRVS</sequence>
<name>A0ABQ2BFE3_9SPHI</name>
<evidence type="ECO:0000313" key="2">
    <source>
        <dbReference type="EMBL" id="GGI24967.1"/>
    </source>
</evidence>
<protein>
    <submittedName>
        <fullName evidence="2">Uncharacterized protein</fullName>
    </submittedName>
</protein>
<feature type="transmembrane region" description="Helical" evidence="1">
    <location>
        <begin position="91"/>
        <end position="111"/>
    </location>
</feature>
<dbReference type="Proteomes" id="UP000645390">
    <property type="component" value="Unassembled WGS sequence"/>
</dbReference>
<evidence type="ECO:0000256" key="1">
    <source>
        <dbReference type="SAM" id="Phobius"/>
    </source>
</evidence>
<keyword evidence="3" id="KW-1185">Reference proteome</keyword>
<reference evidence="3" key="1">
    <citation type="journal article" date="2019" name="Int. J. Syst. Evol. Microbiol.">
        <title>The Global Catalogue of Microorganisms (GCM) 10K type strain sequencing project: providing services to taxonomists for standard genome sequencing and annotation.</title>
        <authorList>
            <consortium name="The Broad Institute Genomics Platform"/>
            <consortium name="The Broad Institute Genome Sequencing Center for Infectious Disease"/>
            <person name="Wu L."/>
            <person name="Ma J."/>
        </authorList>
    </citation>
    <scope>NUCLEOTIDE SEQUENCE [LARGE SCALE GENOMIC DNA]</scope>
    <source>
        <strain evidence="3">CCM 8939</strain>
    </source>
</reference>
<organism evidence="2 3">
    <name type="scientific">Pedobacter mendelii</name>
    <dbReference type="NCBI Taxonomy" id="1908240"/>
    <lineage>
        <taxon>Bacteria</taxon>
        <taxon>Pseudomonadati</taxon>
        <taxon>Bacteroidota</taxon>
        <taxon>Sphingobacteriia</taxon>
        <taxon>Sphingobacteriales</taxon>
        <taxon>Sphingobacteriaceae</taxon>
        <taxon>Pedobacter</taxon>
    </lineage>
</organism>
<keyword evidence="1" id="KW-0472">Membrane</keyword>
<keyword evidence="1" id="KW-0812">Transmembrane</keyword>